<dbReference type="InterPro" id="IPR021830">
    <property type="entry name" value="DUF3422"/>
</dbReference>
<sequence>MHPHRHALHNELHARPSMYFEAPAQVFHLAFLDEHEAAETIVRSLCDRHVALADPTLPQGEFPVGGARLKWERHTEFLTLTLVMPGSQATPWAALPPVLAEIAETHSALLINADQVCIESEASWCGSIDDYGFKDPVGSNLDDGKATVWSDLRLNGNGLNRMLVLNRQFDGRRLGRMVRRLLEVETYRLMASLTLPVARALSTELRQYEQELVALSDANTRAEPQDIKALLERITRLSALITQTGARTRLRFSATEAYAQLVFERIAELHESRTGDCQQLGTFIAQRFRPTVRYCASTDQRLGRIGSAVSHLSNLLQARVQVEMEEQNSQILQNLSTRADTQIKIQKAVEGLSIIAISYYLFSLFKLVYQGVLTLGFELSPRTALLAGTPIAALIIGAIAYRIRNARRH</sequence>
<dbReference type="AlphaFoldDB" id="A0AB39D7J2"/>
<accession>A0AB39D7J2</accession>
<proteinExistence type="predicted"/>
<evidence type="ECO:0000313" key="2">
    <source>
        <dbReference type="EMBL" id="XDJ50165.1"/>
    </source>
</evidence>
<protein>
    <submittedName>
        <fullName evidence="2">DUF3422 domain-containing protein</fullName>
    </submittedName>
</protein>
<dbReference type="EMBL" id="CP158255">
    <property type="protein sequence ID" value="XDJ50165.1"/>
    <property type="molecule type" value="Genomic_DNA"/>
</dbReference>
<gene>
    <name evidence="2" type="ORF">ABRZ09_13310</name>
</gene>
<keyword evidence="1" id="KW-1133">Transmembrane helix</keyword>
<evidence type="ECO:0000256" key="1">
    <source>
        <dbReference type="SAM" id="Phobius"/>
    </source>
</evidence>
<name>A0AB39D7J2_9BURK</name>
<dbReference type="Pfam" id="PF11902">
    <property type="entry name" value="DUF3422"/>
    <property type="match status" value="1"/>
</dbReference>
<reference evidence="2" key="1">
    <citation type="submission" date="2024-05" db="EMBL/GenBank/DDBJ databases">
        <authorList>
            <person name="Luo Y.-C."/>
            <person name="Nicholds J."/>
            <person name="Mortimer T."/>
            <person name="Maboni G."/>
        </authorList>
    </citation>
    <scope>NUCLEOTIDE SEQUENCE</scope>
    <source>
        <strain evidence="2">151108</strain>
    </source>
</reference>
<keyword evidence="1" id="KW-0472">Membrane</keyword>
<keyword evidence="1" id="KW-0812">Transmembrane</keyword>
<organism evidence="2">
    <name type="scientific">Castellaniella ginsengisoli</name>
    <dbReference type="NCBI Taxonomy" id="546114"/>
    <lineage>
        <taxon>Bacteria</taxon>
        <taxon>Pseudomonadati</taxon>
        <taxon>Pseudomonadota</taxon>
        <taxon>Betaproteobacteria</taxon>
        <taxon>Burkholderiales</taxon>
        <taxon>Alcaligenaceae</taxon>
        <taxon>Castellaniella</taxon>
    </lineage>
</organism>
<dbReference type="RefSeq" id="WP_368646947.1">
    <property type="nucleotide sequence ID" value="NZ_CP158255.1"/>
</dbReference>
<feature type="transmembrane region" description="Helical" evidence="1">
    <location>
        <begin position="384"/>
        <end position="403"/>
    </location>
</feature>
<feature type="transmembrane region" description="Helical" evidence="1">
    <location>
        <begin position="352"/>
        <end position="372"/>
    </location>
</feature>